<reference evidence="10" key="1">
    <citation type="submission" date="2020-02" db="EMBL/GenBank/DDBJ databases">
        <authorList>
            <person name="Scholz U."/>
            <person name="Mascher M."/>
            <person name="Fiebig A."/>
        </authorList>
    </citation>
    <scope>NUCLEOTIDE SEQUENCE</scope>
</reference>
<evidence type="ECO:0000256" key="4">
    <source>
        <dbReference type="ARBA" id="ARBA00022989"/>
    </source>
</evidence>
<feature type="transmembrane region" description="Helical" evidence="6">
    <location>
        <begin position="324"/>
        <end position="345"/>
    </location>
</feature>
<dbReference type="Proteomes" id="UP000663760">
    <property type="component" value="Chromosome 3"/>
</dbReference>
<comment type="subcellular location">
    <subcellularLocation>
        <location evidence="1">Membrane</location>
        <topology evidence="1">Multi-pass membrane protein</topology>
    </subcellularLocation>
</comment>
<evidence type="ECO:0000256" key="1">
    <source>
        <dbReference type="ARBA" id="ARBA00004141"/>
    </source>
</evidence>
<feature type="chain" id="PRO_5029633570" evidence="7">
    <location>
        <begin position="25"/>
        <end position="452"/>
    </location>
</feature>
<keyword evidence="5 6" id="KW-0472">Membrane</keyword>
<keyword evidence="4 6" id="KW-1133">Transmembrane helix</keyword>
<dbReference type="AlphaFoldDB" id="A0A7I8K5J4"/>
<proteinExistence type="predicted"/>
<dbReference type="InterPro" id="IPR009637">
    <property type="entry name" value="GPR107/GPR108-like"/>
</dbReference>
<evidence type="ECO:0000256" key="7">
    <source>
        <dbReference type="SAM" id="SignalP"/>
    </source>
</evidence>
<dbReference type="Pfam" id="PF06814">
    <property type="entry name" value="GOST_TM"/>
    <property type="match status" value="1"/>
</dbReference>
<keyword evidence="3 7" id="KW-0732">Signal</keyword>
<feature type="transmembrane region" description="Helical" evidence="6">
    <location>
        <begin position="293"/>
        <end position="312"/>
    </location>
</feature>
<dbReference type="GO" id="GO:0016020">
    <property type="term" value="C:membrane"/>
    <property type="evidence" value="ECO:0007669"/>
    <property type="project" value="UniProtKB-SubCell"/>
</dbReference>
<dbReference type="Pfam" id="PF21904">
    <property type="entry name" value="CAND6-7_N"/>
    <property type="match status" value="1"/>
</dbReference>
<evidence type="ECO:0000256" key="5">
    <source>
        <dbReference type="ARBA" id="ARBA00023136"/>
    </source>
</evidence>
<dbReference type="PANTHER" id="PTHR21229:SF2">
    <property type="entry name" value="RE59932P"/>
    <property type="match status" value="1"/>
</dbReference>
<keyword evidence="11" id="KW-1185">Reference proteome</keyword>
<dbReference type="PANTHER" id="PTHR21229">
    <property type="entry name" value="LUNG SEVEN TRANSMEMBRANE RECEPTOR"/>
    <property type="match status" value="1"/>
</dbReference>
<evidence type="ECO:0000259" key="8">
    <source>
        <dbReference type="Pfam" id="PF06814"/>
    </source>
</evidence>
<name>A0A7I8K5J4_SPIIN</name>
<sequence>MGGRTLTAVSLFVCLSSLFSHSVGEIKSERIVADSRSMIVFEKFGFTQRGHVNIIVSNVSFSSALGRADPKLFGFFLLSDESFIQAVYESQQHNHSPNPNPQANSDDNKCVLFSRFVQLLFNFDELPQNSPSFLNKTFPITQPDEYSLIFASCVPETTVSMYVRTEMYNGLPDGPRDYLSAGQSSLPSIYTFFATAYIVFVGIWIYICLFKNRPSTHHIHLLMGGLLIVKALFLICAAEDQHYIKVTGTPHGWDVVFYIFQFLKGILLFTVIVLIGTGWSFLKPFLQEREKKVLMFVIPLQVIANIASVVIGETGPFNQEWITWNQVFLLVDIICCCAIMFPIVWSIRTLRETSKTDGKAARNLAKLTLFRQFYIVVVGYLYFTRIVVFALKTIASYKYRWVSVAAEEVVTLMFYAFMFYMFRPTERNEYFAIDDEEEEAAEAALQREDFEL</sequence>
<evidence type="ECO:0000313" key="11">
    <source>
        <dbReference type="Proteomes" id="UP000663760"/>
    </source>
</evidence>
<feature type="transmembrane region" description="Helical" evidence="6">
    <location>
        <begin position="189"/>
        <end position="209"/>
    </location>
</feature>
<dbReference type="GO" id="GO:0005794">
    <property type="term" value="C:Golgi apparatus"/>
    <property type="evidence" value="ECO:0007669"/>
    <property type="project" value="TreeGrafter"/>
</dbReference>
<protein>
    <submittedName>
        <fullName evidence="10">Uncharacterized protein</fullName>
    </submittedName>
</protein>
<feature type="transmembrane region" description="Helical" evidence="6">
    <location>
        <begin position="401"/>
        <end position="422"/>
    </location>
</feature>
<feature type="transmembrane region" description="Helical" evidence="6">
    <location>
        <begin position="221"/>
        <end position="238"/>
    </location>
</feature>
<evidence type="ECO:0000256" key="2">
    <source>
        <dbReference type="ARBA" id="ARBA00022692"/>
    </source>
</evidence>
<feature type="domain" description="GOST seven transmembrane" evidence="8">
    <location>
        <begin position="187"/>
        <end position="428"/>
    </location>
</feature>
<evidence type="ECO:0000256" key="3">
    <source>
        <dbReference type="ARBA" id="ARBA00022729"/>
    </source>
</evidence>
<evidence type="ECO:0000313" key="10">
    <source>
        <dbReference type="EMBL" id="CAA7392798.1"/>
    </source>
</evidence>
<evidence type="ECO:0000256" key="6">
    <source>
        <dbReference type="SAM" id="Phobius"/>
    </source>
</evidence>
<feature type="signal peptide" evidence="7">
    <location>
        <begin position="1"/>
        <end position="24"/>
    </location>
</feature>
<feature type="transmembrane region" description="Helical" evidence="6">
    <location>
        <begin position="373"/>
        <end position="395"/>
    </location>
</feature>
<gene>
    <name evidence="10" type="ORF">SI8410_03003650</name>
</gene>
<accession>A0A7I8K5J4</accession>
<keyword evidence="2 6" id="KW-0812">Transmembrane</keyword>
<organism evidence="10 11">
    <name type="scientific">Spirodela intermedia</name>
    <name type="common">Intermediate duckweed</name>
    <dbReference type="NCBI Taxonomy" id="51605"/>
    <lineage>
        <taxon>Eukaryota</taxon>
        <taxon>Viridiplantae</taxon>
        <taxon>Streptophyta</taxon>
        <taxon>Embryophyta</taxon>
        <taxon>Tracheophyta</taxon>
        <taxon>Spermatophyta</taxon>
        <taxon>Magnoliopsida</taxon>
        <taxon>Liliopsida</taxon>
        <taxon>Araceae</taxon>
        <taxon>Lemnoideae</taxon>
        <taxon>Spirodela</taxon>
    </lineage>
</organism>
<evidence type="ECO:0000259" key="9">
    <source>
        <dbReference type="Pfam" id="PF21904"/>
    </source>
</evidence>
<feature type="domain" description="CAND6/7 N-terminal" evidence="9">
    <location>
        <begin position="29"/>
        <end position="169"/>
    </location>
</feature>
<feature type="transmembrane region" description="Helical" evidence="6">
    <location>
        <begin position="258"/>
        <end position="281"/>
    </location>
</feature>
<dbReference type="EMBL" id="LR746266">
    <property type="protein sequence ID" value="CAA7392798.1"/>
    <property type="molecule type" value="Genomic_DNA"/>
</dbReference>
<dbReference type="InterPro" id="IPR053937">
    <property type="entry name" value="GOST_TM"/>
</dbReference>
<dbReference type="InterPro" id="IPR054103">
    <property type="entry name" value="CAND6-7_N"/>
</dbReference>
<dbReference type="OrthoDB" id="29657at2759"/>